<keyword evidence="7 10" id="KW-0472">Membrane</keyword>
<sequence length="206" mass="21466">MTTSGRASIPMQEGPGSGVSASGTHPGARTAGGRLYSTVDGAMGVISRTAMAVASIWIAVLGLWITADALGRALGIYSFVGTVTIATESVVAISFLCMPYATRHDVHIRATLLVGRAGPRVTQTSLTFSYIAATVLFLFLTHASWEPFLNAWRTGEFSGEGGLNVTLWPFKLIVVTCAAAMTIESALAAARSLGRRGGGAASEENR</sequence>
<comment type="subcellular location">
    <subcellularLocation>
        <location evidence="1">Cell inner membrane</location>
        <topology evidence="1">Multi-pass membrane protein</topology>
    </subcellularLocation>
</comment>
<feature type="region of interest" description="Disordered" evidence="9">
    <location>
        <begin position="1"/>
        <end position="26"/>
    </location>
</feature>
<dbReference type="OrthoDB" id="2877624at2"/>
<reference evidence="12 13" key="1">
    <citation type="submission" date="2018-10" db="EMBL/GenBank/DDBJ databases">
        <title>Aeromicrobium sp. 9W16Y-2 whole genome shotgun sequence.</title>
        <authorList>
            <person name="Li F."/>
        </authorList>
    </citation>
    <scope>NUCLEOTIDE SEQUENCE [LARGE SCALE GENOMIC DNA]</scope>
    <source>
        <strain evidence="12 13">9W16Y-2</strain>
    </source>
</reference>
<evidence type="ECO:0000256" key="1">
    <source>
        <dbReference type="ARBA" id="ARBA00004429"/>
    </source>
</evidence>
<comment type="similarity">
    <text evidence="8">Belongs to the TRAP transporter small permease family.</text>
</comment>
<evidence type="ECO:0000256" key="8">
    <source>
        <dbReference type="ARBA" id="ARBA00038436"/>
    </source>
</evidence>
<feature type="transmembrane region" description="Helical" evidence="10">
    <location>
        <begin position="45"/>
        <end position="65"/>
    </location>
</feature>
<evidence type="ECO:0000256" key="2">
    <source>
        <dbReference type="ARBA" id="ARBA00022448"/>
    </source>
</evidence>
<gene>
    <name evidence="12" type="ORF">D9V41_09340</name>
</gene>
<evidence type="ECO:0000259" key="11">
    <source>
        <dbReference type="Pfam" id="PF04290"/>
    </source>
</evidence>
<feature type="domain" description="Tripartite ATP-independent periplasmic transporters DctQ component" evidence="11">
    <location>
        <begin position="64"/>
        <end position="192"/>
    </location>
</feature>
<evidence type="ECO:0000313" key="13">
    <source>
        <dbReference type="Proteomes" id="UP000282515"/>
    </source>
</evidence>
<evidence type="ECO:0000256" key="3">
    <source>
        <dbReference type="ARBA" id="ARBA00022475"/>
    </source>
</evidence>
<feature type="transmembrane region" description="Helical" evidence="10">
    <location>
        <begin position="77"/>
        <end position="101"/>
    </location>
</feature>
<evidence type="ECO:0000256" key="10">
    <source>
        <dbReference type="SAM" id="Phobius"/>
    </source>
</evidence>
<evidence type="ECO:0000313" key="12">
    <source>
        <dbReference type="EMBL" id="RLV55663.1"/>
    </source>
</evidence>
<proteinExistence type="inferred from homology"/>
<dbReference type="Proteomes" id="UP000282515">
    <property type="component" value="Unassembled WGS sequence"/>
</dbReference>
<dbReference type="InterPro" id="IPR055348">
    <property type="entry name" value="DctQ"/>
</dbReference>
<keyword evidence="5 10" id="KW-0812">Transmembrane</keyword>
<dbReference type="PANTHER" id="PTHR35011:SF10">
    <property type="entry name" value="TRAP TRANSPORTER SMALL PERMEASE PROTEIN"/>
    <property type="match status" value="1"/>
</dbReference>
<dbReference type="GO" id="GO:0005886">
    <property type="term" value="C:plasma membrane"/>
    <property type="evidence" value="ECO:0007669"/>
    <property type="project" value="UniProtKB-SubCell"/>
</dbReference>
<protein>
    <submittedName>
        <fullName evidence="12">TRAP transporter small permease</fullName>
    </submittedName>
</protein>
<evidence type="ECO:0000256" key="5">
    <source>
        <dbReference type="ARBA" id="ARBA00022692"/>
    </source>
</evidence>
<keyword evidence="4" id="KW-0997">Cell inner membrane</keyword>
<dbReference type="AlphaFoldDB" id="A0A3L8PLP4"/>
<evidence type="ECO:0000256" key="7">
    <source>
        <dbReference type="ARBA" id="ARBA00023136"/>
    </source>
</evidence>
<dbReference type="Pfam" id="PF04290">
    <property type="entry name" value="DctQ"/>
    <property type="match status" value="1"/>
</dbReference>
<feature type="transmembrane region" description="Helical" evidence="10">
    <location>
        <begin position="165"/>
        <end position="187"/>
    </location>
</feature>
<evidence type="ECO:0000256" key="4">
    <source>
        <dbReference type="ARBA" id="ARBA00022519"/>
    </source>
</evidence>
<name>A0A3L8PLP4_9ACTN</name>
<dbReference type="EMBL" id="RDBF01000006">
    <property type="protein sequence ID" value="RLV55663.1"/>
    <property type="molecule type" value="Genomic_DNA"/>
</dbReference>
<dbReference type="GO" id="GO:0022857">
    <property type="term" value="F:transmembrane transporter activity"/>
    <property type="evidence" value="ECO:0007669"/>
    <property type="project" value="TreeGrafter"/>
</dbReference>
<keyword evidence="3" id="KW-1003">Cell membrane</keyword>
<keyword evidence="2" id="KW-0813">Transport</keyword>
<dbReference type="InterPro" id="IPR007387">
    <property type="entry name" value="TRAP_DctQ"/>
</dbReference>
<organism evidence="12 13">
    <name type="scientific">Aeromicrobium phragmitis</name>
    <dbReference type="NCBI Taxonomy" id="2478914"/>
    <lineage>
        <taxon>Bacteria</taxon>
        <taxon>Bacillati</taxon>
        <taxon>Actinomycetota</taxon>
        <taxon>Actinomycetes</taxon>
        <taxon>Propionibacteriales</taxon>
        <taxon>Nocardioidaceae</taxon>
        <taxon>Aeromicrobium</taxon>
    </lineage>
</organism>
<feature type="transmembrane region" description="Helical" evidence="10">
    <location>
        <begin position="126"/>
        <end position="145"/>
    </location>
</feature>
<evidence type="ECO:0000256" key="9">
    <source>
        <dbReference type="SAM" id="MobiDB-lite"/>
    </source>
</evidence>
<accession>A0A3L8PLP4</accession>
<dbReference type="PANTHER" id="PTHR35011">
    <property type="entry name" value="2,3-DIKETO-L-GULONATE TRAP TRANSPORTER SMALL PERMEASE PROTEIN YIAM"/>
    <property type="match status" value="1"/>
</dbReference>
<dbReference type="GO" id="GO:0015740">
    <property type="term" value="P:C4-dicarboxylate transport"/>
    <property type="evidence" value="ECO:0007669"/>
    <property type="project" value="TreeGrafter"/>
</dbReference>
<keyword evidence="13" id="KW-1185">Reference proteome</keyword>
<keyword evidence="6 10" id="KW-1133">Transmembrane helix</keyword>
<comment type="caution">
    <text evidence="12">The sequence shown here is derived from an EMBL/GenBank/DDBJ whole genome shotgun (WGS) entry which is preliminary data.</text>
</comment>
<evidence type="ECO:0000256" key="6">
    <source>
        <dbReference type="ARBA" id="ARBA00022989"/>
    </source>
</evidence>